<dbReference type="InterPro" id="IPR044851">
    <property type="entry name" value="Wax_synthase"/>
</dbReference>
<keyword evidence="4" id="KW-0808">Transferase</keyword>
<dbReference type="PANTHER" id="PTHR31595:SF57">
    <property type="entry name" value="OS04G0481900 PROTEIN"/>
    <property type="match status" value="1"/>
</dbReference>
<dbReference type="PANTHER" id="PTHR31595">
    <property type="entry name" value="LONG-CHAIN-ALCOHOL O-FATTY-ACYLTRANSFERASE 3-RELATED"/>
    <property type="match status" value="1"/>
</dbReference>
<evidence type="ECO:0000256" key="7">
    <source>
        <dbReference type="ARBA" id="ARBA00023136"/>
    </source>
</evidence>
<keyword evidence="6 8" id="KW-1133">Transmembrane helix</keyword>
<dbReference type="GO" id="GO:0006629">
    <property type="term" value="P:lipid metabolic process"/>
    <property type="evidence" value="ECO:0007669"/>
    <property type="project" value="InterPro"/>
</dbReference>
<sequence length="381" mass="43123">MAVTISDSLQTNSIKLVLLWATLLVGITVKPSRNRRILFFPLSCLIFGSIVFQQSPQSRRYPAFVEYVIGLAAANFMCQASDFIFLNEPQLTLRRDGQPKLANELGIFARVSWANDLISNTRGVNWNYEAPNLCRSTKTRWAFVVANLVKSAYSYLTLDIISYAMRHNPAFHHEGNEAMGARAFVWQTWNAMGYWTILYSYIQLSHALGSAVMVFVGEGSSKDFPDYMGPLSETTTVRKFWGRTWHQSLRRMLSAHGKHFANVFLGYPKGTIMSAYTQLFIAFMVSGIIHGSADFVATRNIHSFNRNIQYFTMQAAAIALEDAIIFFGKKMEVGKVPKAVGYTWVVTWMVLSGPVWLETLVTGRLLKFMLPFSVLDYIFKA</sequence>
<dbReference type="GO" id="GO:0008374">
    <property type="term" value="F:O-acyltransferase activity"/>
    <property type="evidence" value="ECO:0007669"/>
    <property type="project" value="InterPro"/>
</dbReference>
<dbReference type="Pfam" id="PF13813">
    <property type="entry name" value="MBOAT_2"/>
    <property type="match status" value="1"/>
</dbReference>
<organism evidence="10 11">
    <name type="scientific">Psilocybe cyanescens</name>
    <dbReference type="NCBI Taxonomy" id="93625"/>
    <lineage>
        <taxon>Eukaryota</taxon>
        <taxon>Fungi</taxon>
        <taxon>Dikarya</taxon>
        <taxon>Basidiomycota</taxon>
        <taxon>Agaricomycotina</taxon>
        <taxon>Agaricomycetes</taxon>
        <taxon>Agaricomycetidae</taxon>
        <taxon>Agaricales</taxon>
        <taxon>Agaricineae</taxon>
        <taxon>Strophariaceae</taxon>
        <taxon>Psilocybe</taxon>
    </lineage>
</organism>
<dbReference type="OrthoDB" id="1077582at2759"/>
<reference evidence="10 11" key="1">
    <citation type="journal article" date="2018" name="Evol. Lett.">
        <title>Horizontal gene cluster transfer increased hallucinogenic mushroom diversity.</title>
        <authorList>
            <person name="Reynolds H.T."/>
            <person name="Vijayakumar V."/>
            <person name="Gluck-Thaler E."/>
            <person name="Korotkin H.B."/>
            <person name="Matheny P.B."/>
            <person name="Slot J.C."/>
        </authorList>
    </citation>
    <scope>NUCLEOTIDE SEQUENCE [LARGE SCALE GENOMIC DNA]</scope>
    <source>
        <strain evidence="10 11">2631</strain>
    </source>
</reference>
<evidence type="ECO:0000256" key="5">
    <source>
        <dbReference type="ARBA" id="ARBA00022692"/>
    </source>
</evidence>
<evidence type="ECO:0000256" key="1">
    <source>
        <dbReference type="ARBA" id="ARBA00004141"/>
    </source>
</evidence>
<dbReference type="Proteomes" id="UP000283269">
    <property type="component" value="Unassembled WGS sequence"/>
</dbReference>
<keyword evidence="7 8" id="KW-0472">Membrane</keyword>
<feature type="transmembrane region" description="Helical" evidence="8">
    <location>
        <begin position="339"/>
        <end position="357"/>
    </location>
</feature>
<comment type="pathway">
    <text evidence="2">Secondary metabolite biosynthesis.</text>
</comment>
<evidence type="ECO:0000313" key="11">
    <source>
        <dbReference type="Proteomes" id="UP000283269"/>
    </source>
</evidence>
<dbReference type="EMBL" id="NHYD01001423">
    <property type="protein sequence ID" value="PPQ91195.1"/>
    <property type="molecule type" value="Genomic_DNA"/>
</dbReference>
<name>A0A409XK90_PSICY</name>
<accession>A0A409XK90</accession>
<evidence type="ECO:0000256" key="3">
    <source>
        <dbReference type="ARBA" id="ARBA00007282"/>
    </source>
</evidence>
<gene>
    <name evidence="10" type="ORF">CVT25_001210</name>
</gene>
<feature type="transmembrane region" description="Helical" evidence="8">
    <location>
        <begin position="37"/>
        <end position="55"/>
    </location>
</feature>
<evidence type="ECO:0000313" key="10">
    <source>
        <dbReference type="EMBL" id="PPQ91195.1"/>
    </source>
</evidence>
<protein>
    <recommendedName>
        <fullName evidence="9">Wax synthase domain-containing protein</fullName>
    </recommendedName>
</protein>
<dbReference type="InParanoid" id="A0A409XK90"/>
<comment type="subcellular location">
    <subcellularLocation>
        <location evidence="1">Membrane</location>
        <topology evidence="1">Multi-pass membrane protein</topology>
    </subcellularLocation>
</comment>
<evidence type="ECO:0000256" key="2">
    <source>
        <dbReference type="ARBA" id="ARBA00005179"/>
    </source>
</evidence>
<evidence type="ECO:0000259" key="9">
    <source>
        <dbReference type="Pfam" id="PF13813"/>
    </source>
</evidence>
<evidence type="ECO:0000256" key="4">
    <source>
        <dbReference type="ARBA" id="ARBA00022679"/>
    </source>
</evidence>
<dbReference type="GO" id="GO:0016020">
    <property type="term" value="C:membrane"/>
    <property type="evidence" value="ECO:0007669"/>
    <property type="project" value="UniProtKB-SubCell"/>
</dbReference>
<feature type="transmembrane region" description="Helical" evidence="8">
    <location>
        <begin position="275"/>
        <end position="296"/>
    </location>
</feature>
<keyword evidence="11" id="KW-1185">Reference proteome</keyword>
<comment type="similarity">
    <text evidence="3">Belongs to the wax synthase family.</text>
</comment>
<dbReference type="STRING" id="93625.A0A409XK90"/>
<keyword evidence="5 8" id="KW-0812">Transmembrane</keyword>
<feature type="transmembrane region" description="Helical" evidence="8">
    <location>
        <begin position="67"/>
        <end position="86"/>
    </location>
</feature>
<evidence type="ECO:0000256" key="8">
    <source>
        <dbReference type="SAM" id="Phobius"/>
    </source>
</evidence>
<feature type="domain" description="Wax synthase" evidence="9">
    <location>
        <begin position="225"/>
        <end position="300"/>
    </location>
</feature>
<comment type="caution">
    <text evidence="10">The sequence shown here is derived from an EMBL/GenBank/DDBJ whole genome shotgun (WGS) entry which is preliminary data.</text>
</comment>
<dbReference type="InterPro" id="IPR032805">
    <property type="entry name" value="Wax_synthase_dom"/>
</dbReference>
<evidence type="ECO:0000256" key="6">
    <source>
        <dbReference type="ARBA" id="ARBA00022989"/>
    </source>
</evidence>
<dbReference type="AlphaFoldDB" id="A0A409XK90"/>
<proteinExistence type="inferred from homology"/>